<evidence type="ECO:0000313" key="1">
    <source>
        <dbReference type="EMBL" id="PZO18527.1"/>
    </source>
</evidence>
<dbReference type="AlphaFoldDB" id="A0A2W4UGX8"/>
<protein>
    <submittedName>
        <fullName evidence="1">Uncharacterized protein</fullName>
    </submittedName>
</protein>
<evidence type="ECO:0000313" key="2">
    <source>
        <dbReference type="Proteomes" id="UP000249354"/>
    </source>
</evidence>
<accession>A0A2W4UGX8</accession>
<sequence length="124" mass="13829">MSFLCKQISDDRWGIYSGTRLLATVSDRATCEAIMANFQNARQGMPVNRTDLQASLRKTASHLLASNVFAKGIDSVETAVAEENVSRMMSDDDLVRVLNVKSLKVKELESAVLRAQKGHYRQRP</sequence>
<comment type="caution">
    <text evidence="1">The sequence shown here is derived from an EMBL/GenBank/DDBJ whole genome shotgun (WGS) entry which is preliminary data.</text>
</comment>
<dbReference type="Proteomes" id="UP000249354">
    <property type="component" value="Unassembled WGS sequence"/>
</dbReference>
<organism evidence="1 2">
    <name type="scientific">Leptolyngbya foveolarum</name>
    <dbReference type="NCBI Taxonomy" id="47253"/>
    <lineage>
        <taxon>Bacteria</taxon>
        <taxon>Bacillati</taxon>
        <taxon>Cyanobacteriota</taxon>
        <taxon>Cyanophyceae</taxon>
        <taxon>Leptolyngbyales</taxon>
        <taxon>Leptolyngbyaceae</taxon>
        <taxon>Leptolyngbya group</taxon>
        <taxon>Leptolyngbya</taxon>
    </lineage>
</organism>
<gene>
    <name evidence="1" type="ORF">DCF25_09675</name>
</gene>
<dbReference type="EMBL" id="QBMC01000054">
    <property type="protein sequence ID" value="PZO18527.1"/>
    <property type="molecule type" value="Genomic_DNA"/>
</dbReference>
<reference evidence="2" key="1">
    <citation type="submission" date="2018-04" db="EMBL/GenBank/DDBJ databases">
        <authorList>
            <person name="Cornet L."/>
        </authorList>
    </citation>
    <scope>NUCLEOTIDE SEQUENCE [LARGE SCALE GENOMIC DNA]</scope>
</reference>
<proteinExistence type="predicted"/>
<name>A0A2W4UGX8_9CYAN</name>
<reference evidence="1 2" key="2">
    <citation type="submission" date="2018-06" db="EMBL/GenBank/DDBJ databases">
        <title>Metagenomic assembly of (sub)arctic Cyanobacteria and their associated microbiome from non-axenic cultures.</title>
        <authorList>
            <person name="Baurain D."/>
        </authorList>
    </citation>
    <scope>NUCLEOTIDE SEQUENCE [LARGE SCALE GENOMIC DNA]</scope>
    <source>
        <strain evidence="1">ULC129bin1</strain>
    </source>
</reference>